<organism evidence="2 3">
    <name type="scientific">Syntrophorhabdus aromaticivorans</name>
    <dbReference type="NCBI Taxonomy" id="328301"/>
    <lineage>
        <taxon>Bacteria</taxon>
        <taxon>Pseudomonadati</taxon>
        <taxon>Thermodesulfobacteriota</taxon>
        <taxon>Syntrophorhabdia</taxon>
        <taxon>Syntrophorhabdales</taxon>
        <taxon>Syntrophorhabdaceae</taxon>
        <taxon>Syntrophorhabdus</taxon>
    </lineage>
</organism>
<reference evidence="2" key="2">
    <citation type="submission" date="2020-01" db="EMBL/GenBank/DDBJ databases">
        <authorList>
            <person name="Campanaro S."/>
        </authorList>
    </citation>
    <scope>NUCLEOTIDE SEQUENCE</scope>
    <source>
        <strain evidence="2">AS06rmzACSIP_7</strain>
    </source>
</reference>
<dbReference type="PANTHER" id="PTHR39465">
    <property type="entry name" value="DNA LIGASE D, 3'-PHOSPHOESTERASE DOMAIN"/>
    <property type="match status" value="1"/>
</dbReference>
<proteinExistence type="predicted"/>
<protein>
    <submittedName>
        <fullName evidence="2">3'-phosphoesterase</fullName>
    </submittedName>
</protein>
<gene>
    <name evidence="2" type="ORF">GXY80_11765</name>
</gene>
<evidence type="ECO:0000313" key="3">
    <source>
        <dbReference type="Proteomes" id="UP000777265"/>
    </source>
</evidence>
<dbReference type="Proteomes" id="UP000777265">
    <property type="component" value="Unassembled WGS sequence"/>
</dbReference>
<feature type="domain" description="DNA ligase D 3'-phosphoesterase" evidence="1">
    <location>
        <begin position="7"/>
        <end position="109"/>
    </location>
</feature>
<dbReference type="PANTHER" id="PTHR39465:SF1">
    <property type="entry name" value="DNA LIGASE D 3'-PHOSPHOESTERASE DOMAIN-CONTAINING PROTEIN"/>
    <property type="match status" value="1"/>
</dbReference>
<dbReference type="EMBL" id="JAAYEE010000217">
    <property type="protein sequence ID" value="NLW36135.1"/>
    <property type="molecule type" value="Genomic_DNA"/>
</dbReference>
<sequence length="155" mass="17772">MPLFVCHEHHSRRLHYDFRLEIGGTLKSWAIPKGPSLAPKDKRLAVMVPDHPLEYGTFEGIIPQGYYGAGTVVIWDSGDFDLIEYDMEKGRIEFFLKGRKLKGVFVLTRLKGKDKEWLMIKKNDEHADSSFVLRPQLTDARLKTLREAAPPCDTD</sequence>
<accession>A0A971M5E1</accession>
<name>A0A971M5E1_9BACT</name>
<evidence type="ECO:0000259" key="1">
    <source>
        <dbReference type="Pfam" id="PF13298"/>
    </source>
</evidence>
<dbReference type="InterPro" id="IPR014144">
    <property type="entry name" value="LigD_PE_domain"/>
</dbReference>
<evidence type="ECO:0000313" key="2">
    <source>
        <dbReference type="EMBL" id="NLW36135.1"/>
    </source>
</evidence>
<comment type="caution">
    <text evidence="2">The sequence shown here is derived from an EMBL/GenBank/DDBJ whole genome shotgun (WGS) entry which is preliminary data.</text>
</comment>
<reference evidence="2" key="1">
    <citation type="journal article" date="2020" name="Biotechnol. Biofuels">
        <title>New insights from the biogas microbiome by comprehensive genome-resolved metagenomics of nearly 1600 species originating from multiple anaerobic digesters.</title>
        <authorList>
            <person name="Campanaro S."/>
            <person name="Treu L."/>
            <person name="Rodriguez-R L.M."/>
            <person name="Kovalovszki A."/>
            <person name="Ziels R.M."/>
            <person name="Maus I."/>
            <person name="Zhu X."/>
            <person name="Kougias P.G."/>
            <person name="Basile A."/>
            <person name="Luo G."/>
            <person name="Schluter A."/>
            <person name="Konstantinidis K.T."/>
            <person name="Angelidaki I."/>
        </authorList>
    </citation>
    <scope>NUCLEOTIDE SEQUENCE</scope>
    <source>
        <strain evidence="2">AS06rmzACSIP_7</strain>
    </source>
</reference>
<dbReference type="Pfam" id="PF13298">
    <property type="entry name" value="LigD_N"/>
    <property type="match status" value="1"/>
</dbReference>
<dbReference type="NCBIfam" id="TIGR02777">
    <property type="entry name" value="LigD_PE_dom"/>
    <property type="match status" value="1"/>
</dbReference>
<dbReference type="AlphaFoldDB" id="A0A971M5E1"/>